<dbReference type="KEGG" id="btre:F542_13910"/>
<dbReference type="AlphaFoldDB" id="A0A4V7IAT7"/>
<dbReference type="EMBL" id="CP006954">
    <property type="protein sequence ID" value="AHG82109.1"/>
    <property type="molecule type" value="Genomic_DNA"/>
</dbReference>
<evidence type="ECO:0000259" key="1">
    <source>
        <dbReference type="Pfam" id="PF04830"/>
    </source>
</evidence>
<dbReference type="Pfam" id="PF04830">
    <property type="entry name" value="DUF637"/>
    <property type="match status" value="1"/>
</dbReference>
<sequence>MALAMAVATSGTGASIMQLTNTSYATMANAAFTSLATQATTALVNNRGNLNQTFIKYIKNKKSFIRK</sequence>
<protein>
    <recommendedName>
        <fullName evidence="1">DUF637 domain-containing protein</fullName>
    </recommendedName>
</protein>
<accession>A0A4V7IAT7</accession>
<evidence type="ECO:0000313" key="3">
    <source>
        <dbReference type="Proteomes" id="UP000019091"/>
    </source>
</evidence>
<organism evidence="2 3">
    <name type="scientific">Bibersteinia trehalosi USDA-ARS-USMARC-188</name>
    <dbReference type="NCBI Taxonomy" id="1263829"/>
    <lineage>
        <taxon>Bacteria</taxon>
        <taxon>Pseudomonadati</taxon>
        <taxon>Pseudomonadota</taxon>
        <taxon>Gammaproteobacteria</taxon>
        <taxon>Pasteurellales</taxon>
        <taxon>Pasteurellaceae</taxon>
        <taxon>Bibersteinia</taxon>
    </lineage>
</organism>
<evidence type="ECO:0000313" key="2">
    <source>
        <dbReference type="EMBL" id="AHG82109.1"/>
    </source>
</evidence>
<gene>
    <name evidence="2" type="ORF">F542_13910</name>
</gene>
<dbReference type="Proteomes" id="UP000019091">
    <property type="component" value="Chromosome"/>
</dbReference>
<reference evidence="2 3" key="1">
    <citation type="journal article" date="2014" name="Genome Announc.">
        <title>Complete Closed Genome Sequences of Three Bibersteinia trehalosi Nasopharyngeal Isolates from Cattle with Shipping Fever.</title>
        <authorList>
            <person name="Harhay G.P."/>
            <person name="McVey D.S."/>
            <person name="Koren S."/>
            <person name="Phillippy A.M."/>
            <person name="Bono J."/>
            <person name="Harhay D.M."/>
            <person name="Clawson M.L."/>
            <person name="Heaton M.P."/>
            <person name="Chitko-McKown C.G."/>
            <person name="Korlach J."/>
            <person name="Smith T.P."/>
        </authorList>
    </citation>
    <scope>NUCLEOTIDE SEQUENCE [LARGE SCALE GENOMIC DNA]</scope>
    <source>
        <strain evidence="2 3">USDA-ARS-USMARC-188</strain>
    </source>
</reference>
<dbReference type="RefSeq" id="WP_015432230.1">
    <property type="nucleotide sequence ID" value="NZ_CP006954.1"/>
</dbReference>
<dbReference type="InterPro" id="IPR006915">
    <property type="entry name" value="DUF637_hemagglutn_put"/>
</dbReference>
<proteinExistence type="predicted"/>
<feature type="domain" description="DUF637" evidence="1">
    <location>
        <begin position="27"/>
        <end position="57"/>
    </location>
</feature>
<name>A0A4V7IAT7_BIBTR</name>